<dbReference type="PANTHER" id="PTHR22812">
    <property type="entry name" value="CHROMOBOX PROTEIN"/>
    <property type="match status" value="1"/>
</dbReference>
<dbReference type="PROSITE" id="PS50013">
    <property type="entry name" value="CHROMO_2"/>
    <property type="match status" value="1"/>
</dbReference>
<dbReference type="Proteomes" id="UP001470230">
    <property type="component" value="Unassembled WGS sequence"/>
</dbReference>
<dbReference type="InterPro" id="IPR016197">
    <property type="entry name" value="Chromo-like_dom_sf"/>
</dbReference>
<proteinExistence type="predicted"/>
<feature type="domain" description="Chromo" evidence="4">
    <location>
        <begin position="82"/>
        <end position="141"/>
    </location>
</feature>
<dbReference type="SMART" id="SM00298">
    <property type="entry name" value="CHROMO"/>
    <property type="match status" value="1"/>
</dbReference>
<sequence length="261" mass="31321">MSSDYSSDDFIVGEHVLKKDSNTEESEDYYEEEEEKRKENINPIIQKESEVSKKKEKSLQAKNANKKVQESYSSSESEDEAYEVEKIVNHRMKNGRLQYYLKWVGYESSENTWEYEDNLDNCPLLIKEYWEKRGNEKIKKNELKMFQKKELEIRKKKLNEKGKMQTMNRIYKKKENEINPSIIKKTPIFHQIPFPNYDIPRPKYSFQSIMGFQIKDQKLYYNVSLNNNDTITLTSNEIQKVNPKILLDYIEKIFVFDINRD</sequence>
<keyword evidence="6" id="KW-1185">Reference proteome</keyword>
<evidence type="ECO:0000313" key="6">
    <source>
        <dbReference type="Proteomes" id="UP001470230"/>
    </source>
</evidence>
<reference evidence="5 6" key="1">
    <citation type="submission" date="2024-04" db="EMBL/GenBank/DDBJ databases">
        <title>Tritrichomonas musculus Genome.</title>
        <authorList>
            <person name="Alves-Ferreira E."/>
            <person name="Grigg M."/>
            <person name="Lorenzi H."/>
            <person name="Galac M."/>
        </authorList>
    </citation>
    <scope>NUCLEOTIDE SEQUENCE [LARGE SCALE GENOMIC DNA]</scope>
    <source>
        <strain evidence="5 6">EAF2021</strain>
    </source>
</reference>
<evidence type="ECO:0000256" key="1">
    <source>
        <dbReference type="ARBA" id="ARBA00004123"/>
    </source>
</evidence>
<evidence type="ECO:0000256" key="2">
    <source>
        <dbReference type="ARBA" id="ARBA00023242"/>
    </source>
</evidence>
<evidence type="ECO:0000256" key="3">
    <source>
        <dbReference type="SAM" id="MobiDB-lite"/>
    </source>
</evidence>
<keyword evidence="2" id="KW-0539">Nucleus</keyword>
<dbReference type="CDD" id="cd00024">
    <property type="entry name" value="CD_CSD"/>
    <property type="match status" value="1"/>
</dbReference>
<dbReference type="EMBL" id="JAPFFF010000003">
    <property type="protein sequence ID" value="KAK8893331.1"/>
    <property type="molecule type" value="Genomic_DNA"/>
</dbReference>
<dbReference type="Pfam" id="PF00385">
    <property type="entry name" value="Chromo"/>
    <property type="match status" value="1"/>
</dbReference>
<dbReference type="InterPro" id="IPR051219">
    <property type="entry name" value="Heterochromatin_chromo-domain"/>
</dbReference>
<evidence type="ECO:0000313" key="5">
    <source>
        <dbReference type="EMBL" id="KAK8893331.1"/>
    </source>
</evidence>
<protein>
    <submittedName>
        <fullName evidence="5">Chromobox protein 1</fullName>
    </submittedName>
</protein>
<dbReference type="InterPro" id="IPR017984">
    <property type="entry name" value="Chromo_dom_subgr"/>
</dbReference>
<dbReference type="InterPro" id="IPR023780">
    <property type="entry name" value="Chromo_domain"/>
</dbReference>
<comment type="caution">
    <text evidence="5">The sequence shown here is derived from an EMBL/GenBank/DDBJ whole genome shotgun (WGS) entry which is preliminary data.</text>
</comment>
<dbReference type="Gene3D" id="2.40.50.40">
    <property type="match status" value="1"/>
</dbReference>
<feature type="compositionally biased region" description="Basic and acidic residues" evidence="3">
    <location>
        <begin position="47"/>
        <end position="59"/>
    </location>
</feature>
<feature type="compositionally biased region" description="Acidic residues" evidence="3">
    <location>
        <begin position="23"/>
        <end position="34"/>
    </location>
</feature>
<organism evidence="5 6">
    <name type="scientific">Tritrichomonas musculus</name>
    <dbReference type="NCBI Taxonomy" id="1915356"/>
    <lineage>
        <taxon>Eukaryota</taxon>
        <taxon>Metamonada</taxon>
        <taxon>Parabasalia</taxon>
        <taxon>Tritrichomonadida</taxon>
        <taxon>Tritrichomonadidae</taxon>
        <taxon>Tritrichomonas</taxon>
    </lineage>
</organism>
<evidence type="ECO:0000259" key="4">
    <source>
        <dbReference type="PROSITE" id="PS50013"/>
    </source>
</evidence>
<feature type="region of interest" description="Disordered" evidence="3">
    <location>
        <begin position="1"/>
        <end position="76"/>
    </location>
</feature>
<accession>A0ABR2KRE8</accession>
<name>A0ABR2KRE8_9EUKA</name>
<gene>
    <name evidence="5" type="ORF">M9Y10_021748</name>
</gene>
<dbReference type="PRINTS" id="PR00504">
    <property type="entry name" value="CHROMODOMAIN"/>
</dbReference>
<dbReference type="SUPFAM" id="SSF54160">
    <property type="entry name" value="Chromo domain-like"/>
    <property type="match status" value="1"/>
</dbReference>
<comment type="subcellular location">
    <subcellularLocation>
        <location evidence="1">Nucleus</location>
    </subcellularLocation>
</comment>
<dbReference type="InterPro" id="IPR000953">
    <property type="entry name" value="Chromo/chromo_shadow_dom"/>
</dbReference>